<dbReference type="EMBL" id="OW240921">
    <property type="protein sequence ID" value="CAH2319348.1"/>
    <property type="molecule type" value="Genomic_DNA"/>
</dbReference>
<name>A0AAD1T8A1_PELCU</name>
<keyword evidence="3" id="KW-1185">Reference proteome</keyword>
<evidence type="ECO:0000313" key="2">
    <source>
        <dbReference type="EMBL" id="CAH2319348.1"/>
    </source>
</evidence>
<sequence>MPLLTSQPLLLLRPTCSFPGPFLPPPPSPLQSTTAGPRKLEPGSQCHQWGTHTMRRKTWSSSPSMSTASTYGRNAPPPVGSQKIQGGDNLSSGDTRPRRQGHLLEGLLDVDTTTTQQQAQLNRHYQLMDCWRALNLTIRDYTFYSTTHDSYSRLNYFLMPHSSRTLLKGSDILPMMWSDHNPLRLRLRAPYLDHDNGHGG</sequence>
<evidence type="ECO:0000313" key="3">
    <source>
        <dbReference type="Proteomes" id="UP001295444"/>
    </source>
</evidence>
<dbReference type="Proteomes" id="UP001295444">
    <property type="component" value="Chromosome 10"/>
</dbReference>
<dbReference type="InterPro" id="IPR036691">
    <property type="entry name" value="Endo/exonu/phosph_ase_sf"/>
</dbReference>
<gene>
    <name evidence="2" type="ORF">PECUL_23A031683</name>
</gene>
<dbReference type="AlphaFoldDB" id="A0AAD1T8A1"/>
<feature type="compositionally biased region" description="Polar residues" evidence="1">
    <location>
        <begin position="82"/>
        <end position="94"/>
    </location>
</feature>
<feature type="compositionally biased region" description="Low complexity" evidence="1">
    <location>
        <begin position="59"/>
        <end position="70"/>
    </location>
</feature>
<accession>A0AAD1T8A1</accession>
<reference evidence="2" key="1">
    <citation type="submission" date="2022-03" db="EMBL/GenBank/DDBJ databases">
        <authorList>
            <person name="Alioto T."/>
            <person name="Alioto T."/>
            <person name="Gomez Garrido J."/>
        </authorList>
    </citation>
    <scope>NUCLEOTIDE SEQUENCE</scope>
</reference>
<protein>
    <submittedName>
        <fullName evidence="2">Uncharacterized protein</fullName>
    </submittedName>
</protein>
<feature type="region of interest" description="Disordered" evidence="1">
    <location>
        <begin position="20"/>
        <end position="99"/>
    </location>
</feature>
<dbReference type="Gene3D" id="3.60.10.10">
    <property type="entry name" value="Endonuclease/exonuclease/phosphatase"/>
    <property type="match status" value="1"/>
</dbReference>
<organism evidence="2 3">
    <name type="scientific">Pelobates cultripes</name>
    <name type="common">Western spadefoot toad</name>
    <dbReference type="NCBI Taxonomy" id="61616"/>
    <lineage>
        <taxon>Eukaryota</taxon>
        <taxon>Metazoa</taxon>
        <taxon>Chordata</taxon>
        <taxon>Craniata</taxon>
        <taxon>Vertebrata</taxon>
        <taxon>Euteleostomi</taxon>
        <taxon>Amphibia</taxon>
        <taxon>Batrachia</taxon>
        <taxon>Anura</taxon>
        <taxon>Pelobatoidea</taxon>
        <taxon>Pelobatidae</taxon>
        <taxon>Pelobates</taxon>
    </lineage>
</organism>
<dbReference type="SUPFAM" id="SSF56219">
    <property type="entry name" value="DNase I-like"/>
    <property type="match status" value="1"/>
</dbReference>
<proteinExistence type="predicted"/>
<evidence type="ECO:0000256" key="1">
    <source>
        <dbReference type="SAM" id="MobiDB-lite"/>
    </source>
</evidence>